<dbReference type="InterPro" id="IPR015927">
    <property type="entry name" value="Peptidase_S24_S26A/B/C"/>
</dbReference>
<feature type="domain" description="Peptidase S24/S26A/S26B/S26C" evidence="4">
    <location>
        <begin position="76"/>
        <end position="187"/>
    </location>
</feature>
<protein>
    <recommendedName>
        <fullName evidence="4">Peptidase S24/S26A/S26B/S26C domain-containing protein</fullName>
    </recommendedName>
</protein>
<comment type="caution">
    <text evidence="5">The sequence shown here is derived from an EMBL/GenBank/DDBJ whole genome shotgun (WGS) entry which is preliminary data.</text>
</comment>
<organism evidence="5 6">
    <name type="scientific">Novosphingobium silvae</name>
    <dbReference type="NCBI Taxonomy" id="2692619"/>
    <lineage>
        <taxon>Bacteria</taxon>
        <taxon>Pseudomonadati</taxon>
        <taxon>Pseudomonadota</taxon>
        <taxon>Alphaproteobacteria</taxon>
        <taxon>Sphingomonadales</taxon>
        <taxon>Sphingomonadaceae</taxon>
        <taxon>Novosphingobium</taxon>
    </lineage>
</organism>
<evidence type="ECO:0000259" key="4">
    <source>
        <dbReference type="Pfam" id="PF00717"/>
    </source>
</evidence>
<gene>
    <name evidence="5" type="ORF">GR702_05500</name>
</gene>
<keyword evidence="2" id="KW-0238">DNA-binding</keyword>
<dbReference type="Gene3D" id="1.10.260.40">
    <property type="entry name" value="lambda repressor-like DNA-binding domains"/>
    <property type="match status" value="1"/>
</dbReference>
<evidence type="ECO:0000313" key="6">
    <source>
        <dbReference type="Proteomes" id="UP000465810"/>
    </source>
</evidence>
<dbReference type="InterPro" id="IPR010982">
    <property type="entry name" value="Lambda_DNA-bd_dom_sf"/>
</dbReference>
<dbReference type="Gene3D" id="2.10.109.10">
    <property type="entry name" value="Umud Fragment, subunit A"/>
    <property type="match status" value="1"/>
</dbReference>
<dbReference type="PANTHER" id="PTHR40661">
    <property type="match status" value="1"/>
</dbReference>
<dbReference type="EMBL" id="WVTD01000003">
    <property type="protein sequence ID" value="MYL97226.1"/>
    <property type="molecule type" value="Genomic_DNA"/>
</dbReference>
<accession>A0A7X4GEQ7</accession>
<dbReference type="SUPFAM" id="SSF47413">
    <property type="entry name" value="lambda repressor-like DNA-binding domains"/>
    <property type="match status" value="1"/>
</dbReference>
<dbReference type="CDD" id="cd06529">
    <property type="entry name" value="S24_LexA-like"/>
    <property type="match status" value="1"/>
</dbReference>
<dbReference type="InterPro" id="IPR039418">
    <property type="entry name" value="LexA-like"/>
</dbReference>
<evidence type="ECO:0000256" key="3">
    <source>
        <dbReference type="ARBA" id="ARBA00023163"/>
    </source>
</evidence>
<keyword evidence="3" id="KW-0804">Transcription</keyword>
<dbReference type="Proteomes" id="UP000465810">
    <property type="component" value="Unassembled WGS sequence"/>
</dbReference>
<proteinExistence type="predicted"/>
<evidence type="ECO:0000313" key="5">
    <source>
        <dbReference type="EMBL" id="MYL97226.1"/>
    </source>
</evidence>
<reference evidence="5 6" key="1">
    <citation type="submission" date="2019-12" db="EMBL/GenBank/DDBJ databases">
        <authorList>
            <person name="Feng G."/>
            <person name="Zhu H."/>
        </authorList>
    </citation>
    <scope>NUCLEOTIDE SEQUENCE [LARGE SCALE GENOMIC DNA]</scope>
    <source>
        <strain evidence="5 6">FGD1</strain>
    </source>
</reference>
<dbReference type="Pfam" id="PF00717">
    <property type="entry name" value="Peptidase_S24"/>
    <property type="match status" value="1"/>
</dbReference>
<dbReference type="InterPro" id="IPR036286">
    <property type="entry name" value="LexA/Signal_pep-like_sf"/>
</dbReference>
<evidence type="ECO:0000256" key="1">
    <source>
        <dbReference type="ARBA" id="ARBA00023015"/>
    </source>
</evidence>
<dbReference type="RefSeq" id="WP_160984965.1">
    <property type="nucleotide sequence ID" value="NZ_WVTD01000003.1"/>
</dbReference>
<dbReference type="SUPFAM" id="SSF51306">
    <property type="entry name" value="LexA/Signal peptidase"/>
    <property type="match status" value="1"/>
</dbReference>
<dbReference type="AlphaFoldDB" id="A0A7X4GEQ7"/>
<keyword evidence="6" id="KW-1185">Reference proteome</keyword>
<name>A0A7X4GEQ7_9SPHN</name>
<dbReference type="GO" id="GO:0003677">
    <property type="term" value="F:DNA binding"/>
    <property type="evidence" value="ECO:0007669"/>
    <property type="project" value="UniProtKB-KW"/>
</dbReference>
<dbReference type="PANTHER" id="PTHR40661:SF1">
    <property type="entry name" value="HTH CRO_C1-TYPE DOMAIN-CONTAINING PROTEIN"/>
    <property type="match status" value="1"/>
</dbReference>
<sequence>MTTESKHEVPSVKLIEALRASGIPQRVIASRLAISPSAVSLLLRGDRALKFDEAVKIQNMIGQVVTSDQPAGRELPVIGWSGAGKWLEAIELARRAIWVPNETSGKFGLDVVGDSMNLVLPEGSVAIVDPEQTDLYSGKLYLLQNSEGEATIKRYRSDPARFEPVSDNDEYVPFRVGSTDFKVIGRVTGGLQAF</sequence>
<keyword evidence="1" id="KW-0805">Transcription regulation</keyword>
<evidence type="ECO:0000256" key="2">
    <source>
        <dbReference type="ARBA" id="ARBA00023125"/>
    </source>
</evidence>